<accession>A0ABN3CGT9</accession>
<sequence length="85" mass="8907">MDSITKCGGKKPGSGTRDRLGSNDRYGGSENARNATATTISGATHGRRHQRGRAGGRSVGRVMRAACGPRLTTGLPRADDRPATR</sequence>
<feature type="region of interest" description="Disordered" evidence="1">
    <location>
        <begin position="1"/>
        <end position="85"/>
    </location>
</feature>
<evidence type="ECO:0000313" key="3">
    <source>
        <dbReference type="Proteomes" id="UP001499843"/>
    </source>
</evidence>
<reference evidence="2 3" key="1">
    <citation type="journal article" date="2019" name="Int. J. Syst. Evol. Microbiol.">
        <title>The Global Catalogue of Microorganisms (GCM) 10K type strain sequencing project: providing services to taxonomists for standard genome sequencing and annotation.</title>
        <authorList>
            <consortium name="The Broad Institute Genomics Platform"/>
            <consortium name="The Broad Institute Genome Sequencing Center for Infectious Disease"/>
            <person name="Wu L."/>
            <person name="Ma J."/>
        </authorList>
    </citation>
    <scope>NUCLEOTIDE SEQUENCE [LARGE SCALE GENOMIC DNA]</scope>
    <source>
        <strain evidence="2 3">JCM 16114</strain>
    </source>
</reference>
<protein>
    <submittedName>
        <fullName evidence="2">Uncharacterized protein</fullName>
    </submittedName>
</protein>
<proteinExistence type="predicted"/>
<dbReference type="Proteomes" id="UP001499843">
    <property type="component" value="Unassembled WGS sequence"/>
</dbReference>
<evidence type="ECO:0000313" key="2">
    <source>
        <dbReference type="EMBL" id="GAA2208007.1"/>
    </source>
</evidence>
<feature type="compositionally biased region" description="Polar residues" evidence="1">
    <location>
        <begin position="31"/>
        <end position="41"/>
    </location>
</feature>
<dbReference type="EMBL" id="BAAAQX010000007">
    <property type="protein sequence ID" value="GAA2208007.1"/>
    <property type="molecule type" value="Genomic_DNA"/>
</dbReference>
<feature type="compositionally biased region" description="Basic residues" evidence="1">
    <location>
        <begin position="45"/>
        <end position="54"/>
    </location>
</feature>
<name>A0ABN3CGT9_9ACTN</name>
<organism evidence="2 3">
    <name type="scientific">Nonomuraea monospora</name>
    <dbReference type="NCBI Taxonomy" id="568818"/>
    <lineage>
        <taxon>Bacteria</taxon>
        <taxon>Bacillati</taxon>
        <taxon>Actinomycetota</taxon>
        <taxon>Actinomycetes</taxon>
        <taxon>Streptosporangiales</taxon>
        <taxon>Streptosporangiaceae</taxon>
        <taxon>Nonomuraea</taxon>
    </lineage>
</organism>
<gene>
    <name evidence="2" type="ORF">GCM10009850_034650</name>
</gene>
<evidence type="ECO:0000256" key="1">
    <source>
        <dbReference type="SAM" id="MobiDB-lite"/>
    </source>
</evidence>
<keyword evidence="3" id="KW-1185">Reference proteome</keyword>
<comment type="caution">
    <text evidence="2">The sequence shown here is derived from an EMBL/GenBank/DDBJ whole genome shotgun (WGS) entry which is preliminary data.</text>
</comment>